<name>A0ABQ5B0G1_9ASTR</name>
<evidence type="ECO:0000313" key="1">
    <source>
        <dbReference type="EMBL" id="GJT07182.1"/>
    </source>
</evidence>
<organism evidence="1 2">
    <name type="scientific">Tanacetum coccineum</name>
    <dbReference type="NCBI Taxonomy" id="301880"/>
    <lineage>
        <taxon>Eukaryota</taxon>
        <taxon>Viridiplantae</taxon>
        <taxon>Streptophyta</taxon>
        <taxon>Embryophyta</taxon>
        <taxon>Tracheophyta</taxon>
        <taxon>Spermatophyta</taxon>
        <taxon>Magnoliopsida</taxon>
        <taxon>eudicotyledons</taxon>
        <taxon>Gunneridae</taxon>
        <taxon>Pentapetalae</taxon>
        <taxon>asterids</taxon>
        <taxon>campanulids</taxon>
        <taxon>Asterales</taxon>
        <taxon>Asteraceae</taxon>
        <taxon>Asteroideae</taxon>
        <taxon>Anthemideae</taxon>
        <taxon>Anthemidinae</taxon>
        <taxon>Tanacetum</taxon>
    </lineage>
</organism>
<evidence type="ECO:0000313" key="2">
    <source>
        <dbReference type="Proteomes" id="UP001151760"/>
    </source>
</evidence>
<proteinExistence type="predicted"/>
<sequence length="602" mass="69287">MLSGRTAIAELGMIPSTMHSAVLYQSEIGPRVIMSEYQNIRRCEHVKRLKESLSKTPVKVSEFVRKTRALEQETRDLDVENEQKKKLKSGYGVTSPQELRHMEDDVDTNMLTMEQYLALIQDNNRSGIVKPKIGDDIEFEINGNFIRELRRKLFKGTNDEDAHEHVRRVLEIAVFSTSPVSLTMPLCLECPQHDFNSQRIVHIFYTGLDIPTRIMLDYKGFIPLMTPTQALKSIQVRADHSHNWYDVATTMERINDCSDNMDTKKLKENIHVIQVVEQKKYIGSLEETIIKYYKESIKNQVANDEYIRKFTVNTDLNLWALDTTTKKLQVKAYQLTQMVLTNAGEKVKSKTKMGKKYMKEPVPRDLSVIQPYVPPTPFPRHLKKQKDNPYKTRKTVCMIGCLEKIHKKKDLGDERDMDDGWDITIEDVERLRQILTPTIHTLPNLEPMVQPYMPLGPVHDEAKVVREEELDIPLQDGVLQPLTPQTVHITLPDDDYVAPATNPILDKHFNEFGNELFDMTGVDENGLEKIHKKKAQGDEEDMDDGWDITIEDDYDIPLQDGVMQPLTPQTVHITPPDDDYVAPAANPILDKHLNEFGKEFLI</sequence>
<comment type="caution">
    <text evidence="1">The sequence shown here is derived from an EMBL/GenBank/DDBJ whole genome shotgun (WGS) entry which is preliminary data.</text>
</comment>
<gene>
    <name evidence="1" type="ORF">Tco_0841644</name>
</gene>
<protein>
    <recommendedName>
        <fullName evidence="3">Polyprotein</fullName>
    </recommendedName>
</protein>
<dbReference type="Proteomes" id="UP001151760">
    <property type="component" value="Unassembled WGS sequence"/>
</dbReference>
<dbReference type="EMBL" id="BQNB010012729">
    <property type="protein sequence ID" value="GJT07182.1"/>
    <property type="molecule type" value="Genomic_DNA"/>
</dbReference>
<evidence type="ECO:0008006" key="3">
    <source>
        <dbReference type="Google" id="ProtNLM"/>
    </source>
</evidence>
<reference evidence="1" key="1">
    <citation type="journal article" date="2022" name="Int. J. Mol. Sci.">
        <title>Draft Genome of Tanacetum Coccineum: Genomic Comparison of Closely Related Tanacetum-Family Plants.</title>
        <authorList>
            <person name="Yamashiro T."/>
            <person name="Shiraishi A."/>
            <person name="Nakayama K."/>
            <person name="Satake H."/>
        </authorList>
    </citation>
    <scope>NUCLEOTIDE SEQUENCE</scope>
</reference>
<reference evidence="1" key="2">
    <citation type="submission" date="2022-01" db="EMBL/GenBank/DDBJ databases">
        <authorList>
            <person name="Yamashiro T."/>
            <person name="Shiraishi A."/>
            <person name="Satake H."/>
            <person name="Nakayama K."/>
        </authorList>
    </citation>
    <scope>NUCLEOTIDE SEQUENCE</scope>
</reference>
<keyword evidence="2" id="KW-1185">Reference proteome</keyword>
<accession>A0ABQ5B0G1</accession>